<evidence type="ECO:0000256" key="1">
    <source>
        <dbReference type="ARBA" id="ARBA00022490"/>
    </source>
</evidence>
<dbReference type="PANTHER" id="PTHR34654">
    <property type="entry name" value="UPF0109 PROTEIN SCO5592"/>
    <property type="match status" value="1"/>
</dbReference>
<dbReference type="EMBL" id="AYYY01000005">
    <property type="protein sequence ID" value="KRM62609.1"/>
    <property type="molecule type" value="Genomic_DNA"/>
</dbReference>
<accession>A0A0R2A593</accession>
<gene>
    <name evidence="3" type="ORF">FC26_GL002186</name>
</gene>
<dbReference type="Gene3D" id="3.30.300.20">
    <property type="match status" value="1"/>
</dbReference>
<dbReference type="InterPro" id="IPR020627">
    <property type="entry name" value="KhpA"/>
</dbReference>
<dbReference type="PANTHER" id="PTHR34654:SF1">
    <property type="entry name" value="RNA-BINDING PROTEIN KHPA"/>
    <property type="match status" value="1"/>
</dbReference>
<dbReference type="CDD" id="cd22533">
    <property type="entry name" value="KH-II_YlqC-like"/>
    <property type="match status" value="1"/>
</dbReference>
<evidence type="ECO:0000313" key="3">
    <source>
        <dbReference type="EMBL" id="KRM62609.1"/>
    </source>
</evidence>
<dbReference type="STRING" id="1423813.FC26_GL002186"/>
<name>A0A0R2A593_9LACO</name>
<dbReference type="Pfam" id="PF13083">
    <property type="entry name" value="KH_KhpA-B"/>
    <property type="match status" value="1"/>
</dbReference>
<protein>
    <submittedName>
        <fullName evidence="3">Uncharacterized protein</fullName>
    </submittedName>
</protein>
<dbReference type="InterPro" id="IPR015946">
    <property type="entry name" value="KH_dom-like_a/b"/>
</dbReference>
<evidence type="ECO:0000313" key="4">
    <source>
        <dbReference type="Proteomes" id="UP000051733"/>
    </source>
</evidence>
<dbReference type="AlphaFoldDB" id="A0A0R2A593"/>
<evidence type="ECO:0000256" key="2">
    <source>
        <dbReference type="ARBA" id="ARBA00022884"/>
    </source>
</evidence>
<keyword evidence="2" id="KW-0694">RNA-binding</keyword>
<comment type="caution">
    <text evidence="3">The sequence shown here is derived from an EMBL/GenBank/DDBJ whole genome shotgun (WGS) entry which is preliminary data.</text>
</comment>
<proteinExistence type="predicted"/>
<keyword evidence="1" id="KW-0963">Cytoplasm</keyword>
<dbReference type="GO" id="GO:0003723">
    <property type="term" value="F:RNA binding"/>
    <property type="evidence" value="ECO:0007669"/>
    <property type="project" value="UniProtKB-KW"/>
</dbReference>
<organism evidence="3 4">
    <name type="scientific">Paucilactobacillus vaccinostercus DSM 20634</name>
    <dbReference type="NCBI Taxonomy" id="1423813"/>
    <lineage>
        <taxon>Bacteria</taxon>
        <taxon>Bacillati</taxon>
        <taxon>Bacillota</taxon>
        <taxon>Bacilli</taxon>
        <taxon>Lactobacillales</taxon>
        <taxon>Lactobacillaceae</taxon>
        <taxon>Paucilactobacillus</taxon>
    </lineage>
</organism>
<sequence length="79" mass="9096">MIVQPIVAHPEAVQIDMERTLKYEQYTLDVHAEDVGRVIGRHGHVAADIRTIVYSTINDKSRKVRLVINDHRNHETPTQ</sequence>
<reference evidence="3 4" key="1">
    <citation type="journal article" date="2015" name="Genome Announc.">
        <title>Expanding the biotechnology potential of lactobacilli through comparative genomics of 213 strains and associated genera.</title>
        <authorList>
            <person name="Sun Z."/>
            <person name="Harris H.M."/>
            <person name="McCann A."/>
            <person name="Guo C."/>
            <person name="Argimon S."/>
            <person name="Zhang W."/>
            <person name="Yang X."/>
            <person name="Jeffery I.B."/>
            <person name="Cooney J.C."/>
            <person name="Kagawa T.F."/>
            <person name="Liu W."/>
            <person name="Song Y."/>
            <person name="Salvetti E."/>
            <person name="Wrobel A."/>
            <person name="Rasinkangas P."/>
            <person name="Parkhill J."/>
            <person name="Rea M.C."/>
            <person name="O'Sullivan O."/>
            <person name="Ritari J."/>
            <person name="Douillard F.P."/>
            <person name="Paul Ross R."/>
            <person name="Yang R."/>
            <person name="Briner A.E."/>
            <person name="Felis G.E."/>
            <person name="de Vos W.M."/>
            <person name="Barrangou R."/>
            <person name="Klaenhammer T.R."/>
            <person name="Caufield P.W."/>
            <person name="Cui Y."/>
            <person name="Zhang H."/>
            <person name="O'Toole P.W."/>
        </authorList>
    </citation>
    <scope>NUCLEOTIDE SEQUENCE [LARGE SCALE GENOMIC DNA]</scope>
    <source>
        <strain evidence="3 4">DSM 20634</strain>
    </source>
</reference>
<dbReference type="PATRIC" id="fig|1423813.3.peg.2225"/>
<keyword evidence="4" id="KW-1185">Reference proteome</keyword>
<dbReference type="Proteomes" id="UP000051733">
    <property type="component" value="Unassembled WGS sequence"/>
</dbReference>